<accession>A0A1K1Q6J4</accession>
<dbReference type="SUPFAM" id="SSF46785">
    <property type="entry name" value="Winged helix' DNA-binding domain"/>
    <property type="match status" value="1"/>
</dbReference>
<sequence>MTKSNSDIWVTTTKFWHMEKQSKTTKGINKVCKHNIRAIHDTLDVIGGKWKIPIISCLSFYPMRYSELLREVEGISGKMLSRELRELEMNQLISREVLSTQPITVQYQLTEYGETLKPLTLTIADWGLNHRKQIIG</sequence>
<keyword evidence="2" id="KW-0238">DNA-binding</keyword>
<evidence type="ECO:0000256" key="1">
    <source>
        <dbReference type="ARBA" id="ARBA00023015"/>
    </source>
</evidence>
<dbReference type="Gene3D" id="1.10.10.10">
    <property type="entry name" value="Winged helix-like DNA-binding domain superfamily/Winged helix DNA-binding domain"/>
    <property type="match status" value="1"/>
</dbReference>
<dbReference type="EMBL" id="FPJE01000011">
    <property type="protein sequence ID" value="SFW55341.1"/>
    <property type="molecule type" value="Genomic_DNA"/>
</dbReference>
<evidence type="ECO:0000313" key="6">
    <source>
        <dbReference type="Proteomes" id="UP000182248"/>
    </source>
</evidence>
<dbReference type="InterPro" id="IPR036390">
    <property type="entry name" value="WH_DNA-bd_sf"/>
</dbReference>
<dbReference type="Pfam" id="PF01638">
    <property type="entry name" value="HxlR"/>
    <property type="match status" value="1"/>
</dbReference>
<dbReference type="PANTHER" id="PTHR33204">
    <property type="entry name" value="TRANSCRIPTIONAL REGULATOR, MARR FAMILY"/>
    <property type="match status" value="1"/>
</dbReference>
<keyword evidence="3" id="KW-0804">Transcription</keyword>
<organism evidence="5 6">
    <name type="scientific">Sinomicrobium oceani</name>
    <dbReference type="NCBI Taxonomy" id="1150368"/>
    <lineage>
        <taxon>Bacteria</taxon>
        <taxon>Pseudomonadati</taxon>
        <taxon>Bacteroidota</taxon>
        <taxon>Flavobacteriia</taxon>
        <taxon>Flavobacteriales</taxon>
        <taxon>Flavobacteriaceae</taxon>
        <taxon>Sinomicrobium</taxon>
    </lineage>
</organism>
<dbReference type="AlphaFoldDB" id="A0A1K1Q6J4"/>
<protein>
    <submittedName>
        <fullName evidence="5">Transcriptional regulator, HxlR family</fullName>
    </submittedName>
</protein>
<dbReference type="InterPro" id="IPR002577">
    <property type="entry name" value="HTH_HxlR"/>
</dbReference>
<feature type="domain" description="HTH hxlR-type" evidence="4">
    <location>
        <begin position="32"/>
        <end position="135"/>
    </location>
</feature>
<evidence type="ECO:0000259" key="4">
    <source>
        <dbReference type="PROSITE" id="PS51118"/>
    </source>
</evidence>
<evidence type="ECO:0000313" key="5">
    <source>
        <dbReference type="EMBL" id="SFW55341.1"/>
    </source>
</evidence>
<proteinExistence type="predicted"/>
<dbReference type="InterPro" id="IPR036388">
    <property type="entry name" value="WH-like_DNA-bd_sf"/>
</dbReference>
<dbReference type="STRING" id="1150368.SAMN02927921_02306"/>
<dbReference type="GO" id="GO:0003677">
    <property type="term" value="F:DNA binding"/>
    <property type="evidence" value="ECO:0007669"/>
    <property type="project" value="UniProtKB-KW"/>
</dbReference>
<keyword evidence="1" id="KW-0805">Transcription regulation</keyword>
<name>A0A1K1Q6J4_9FLAO</name>
<evidence type="ECO:0000256" key="2">
    <source>
        <dbReference type="ARBA" id="ARBA00023125"/>
    </source>
</evidence>
<reference evidence="5 6" key="1">
    <citation type="submission" date="2016-11" db="EMBL/GenBank/DDBJ databases">
        <authorList>
            <person name="Jaros S."/>
            <person name="Januszkiewicz K."/>
            <person name="Wedrychowicz H."/>
        </authorList>
    </citation>
    <scope>NUCLEOTIDE SEQUENCE [LARGE SCALE GENOMIC DNA]</scope>
    <source>
        <strain evidence="5 6">CGMCC 1.12145</strain>
    </source>
</reference>
<evidence type="ECO:0000256" key="3">
    <source>
        <dbReference type="ARBA" id="ARBA00023163"/>
    </source>
</evidence>
<dbReference type="PROSITE" id="PS51118">
    <property type="entry name" value="HTH_HXLR"/>
    <property type="match status" value="1"/>
</dbReference>
<gene>
    <name evidence="5" type="ORF">SAMN02927921_02306</name>
</gene>
<dbReference type="Proteomes" id="UP000182248">
    <property type="component" value="Unassembled WGS sequence"/>
</dbReference>
<keyword evidence="6" id="KW-1185">Reference proteome</keyword>